<evidence type="ECO:0000313" key="2">
    <source>
        <dbReference type="Proteomes" id="UP000178735"/>
    </source>
</evidence>
<accession>A0A1F7WGQ6</accession>
<gene>
    <name evidence="1" type="ORF">A2008_10895</name>
</gene>
<dbReference type="STRING" id="1817813.A2008_10895"/>
<proteinExistence type="predicted"/>
<organism evidence="1 2">
    <name type="scientific">Candidatus Wallbacteria bacterium GWC2_49_35</name>
    <dbReference type="NCBI Taxonomy" id="1817813"/>
    <lineage>
        <taxon>Bacteria</taxon>
        <taxon>Candidatus Walliibacteriota</taxon>
    </lineage>
</organism>
<dbReference type="Proteomes" id="UP000178735">
    <property type="component" value="Unassembled WGS sequence"/>
</dbReference>
<evidence type="ECO:0000313" key="1">
    <source>
        <dbReference type="EMBL" id="OGM01717.1"/>
    </source>
</evidence>
<name>A0A1F7WGQ6_9BACT</name>
<comment type="caution">
    <text evidence="1">The sequence shown here is derived from an EMBL/GenBank/DDBJ whole genome shotgun (WGS) entry which is preliminary data.</text>
</comment>
<dbReference type="AlphaFoldDB" id="A0A1F7WGQ6"/>
<reference evidence="1 2" key="1">
    <citation type="journal article" date="2016" name="Nat. Commun.">
        <title>Thousands of microbial genomes shed light on interconnected biogeochemical processes in an aquifer system.</title>
        <authorList>
            <person name="Anantharaman K."/>
            <person name="Brown C.T."/>
            <person name="Hug L.A."/>
            <person name="Sharon I."/>
            <person name="Castelle C.J."/>
            <person name="Probst A.J."/>
            <person name="Thomas B.C."/>
            <person name="Singh A."/>
            <person name="Wilkins M.J."/>
            <person name="Karaoz U."/>
            <person name="Brodie E.L."/>
            <person name="Williams K.H."/>
            <person name="Hubbard S.S."/>
            <person name="Banfield J.F."/>
        </authorList>
    </citation>
    <scope>NUCLEOTIDE SEQUENCE [LARGE SCALE GENOMIC DNA]</scope>
</reference>
<protein>
    <submittedName>
        <fullName evidence="1">Uncharacterized protein</fullName>
    </submittedName>
</protein>
<sequence>MLLNLTKVCYNFLNAYKRGVFNLMIRITIKWVEQTELVHMKIHLGKKNIFDDLISKISLKEIREFLDDSLKDDNFFRDKHSGENILSGDISEDDFQELCEYFDIEASTLIR</sequence>
<dbReference type="EMBL" id="MGFH01000228">
    <property type="protein sequence ID" value="OGM01717.1"/>
    <property type="molecule type" value="Genomic_DNA"/>
</dbReference>